<gene>
    <name evidence="2" type="ORF">Nst1_363</name>
</gene>
<protein>
    <submittedName>
        <fullName evidence="2">Uncharacterized protein</fullName>
    </submittedName>
</protein>
<keyword evidence="1" id="KW-0175">Coiled coil</keyword>
<evidence type="ECO:0000256" key="1">
    <source>
        <dbReference type="SAM" id="Coils"/>
    </source>
</evidence>
<sequence length="126" mass="15069">MSSLFGGGGNAKNKKLKEEVERIDEDIKKLLEEFEKHPYNRDPKRIEEYIKLIEKILKEIEEHKKSLHELYGSRPNNFPELGWVEHYLRLYLNTLKAAEKRLDVIIPHGSLEIIADNWYKHRIKFK</sequence>
<keyword evidence="3" id="KW-1185">Reference proteome</keyword>
<dbReference type="EMBL" id="APJZ01000002">
    <property type="protein sequence ID" value="EOD42631.1"/>
    <property type="molecule type" value="Genomic_DNA"/>
</dbReference>
<organism evidence="2 3">
    <name type="scientific">Nanobsidianus stetteri</name>
    <dbReference type="NCBI Taxonomy" id="1294122"/>
    <lineage>
        <taxon>Archaea</taxon>
        <taxon>Nanobdellota</taxon>
        <taxon>Candidatus Nanoarchaeia</taxon>
        <taxon>Nanoarchaeales</taxon>
        <taxon>Nanopusillaceae</taxon>
        <taxon>Candidatus Nanobsidianus</taxon>
    </lineage>
</organism>
<dbReference type="AlphaFoldDB" id="R1G3D8"/>
<accession>R1G3D8</accession>
<evidence type="ECO:0000313" key="3">
    <source>
        <dbReference type="Proteomes" id="UP000053279"/>
    </source>
</evidence>
<dbReference type="Proteomes" id="UP000053279">
    <property type="component" value="Unassembled WGS sequence"/>
</dbReference>
<comment type="caution">
    <text evidence="2">The sequence shown here is derived from an EMBL/GenBank/DDBJ whole genome shotgun (WGS) entry which is preliminary data.</text>
</comment>
<evidence type="ECO:0000313" key="2">
    <source>
        <dbReference type="EMBL" id="EOD42631.1"/>
    </source>
</evidence>
<proteinExistence type="predicted"/>
<reference evidence="2 3" key="1">
    <citation type="submission" date="2013-02" db="EMBL/GenBank/DDBJ databases">
        <title>Insights into archaeal evolution and symbiosis from the genomes of a Nanoarchaeon and its crenarchaeal host from Yellowstone National Park.</title>
        <authorList>
            <person name="Podar M."/>
            <person name="Makarova K.S."/>
            <person name="Graham D.E."/>
            <person name="Wolf Y.I."/>
            <person name="Koonin E.V."/>
            <person name="Reysenbach A.-L."/>
        </authorList>
    </citation>
    <scope>NUCLEOTIDE SEQUENCE [LARGE SCALE GENOMIC DNA]</scope>
</reference>
<feature type="coiled-coil region" evidence="1">
    <location>
        <begin position="13"/>
        <end position="66"/>
    </location>
</feature>
<name>R1G3D8_NANST</name>